<dbReference type="AlphaFoldDB" id="A0A4S4LEM1"/>
<organism evidence="1 2">
    <name type="scientific">Bondarzewia mesenterica</name>
    <dbReference type="NCBI Taxonomy" id="1095465"/>
    <lineage>
        <taxon>Eukaryota</taxon>
        <taxon>Fungi</taxon>
        <taxon>Dikarya</taxon>
        <taxon>Basidiomycota</taxon>
        <taxon>Agaricomycotina</taxon>
        <taxon>Agaricomycetes</taxon>
        <taxon>Russulales</taxon>
        <taxon>Bondarzewiaceae</taxon>
        <taxon>Bondarzewia</taxon>
    </lineage>
</organism>
<evidence type="ECO:0000313" key="2">
    <source>
        <dbReference type="Proteomes" id="UP000310158"/>
    </source>
</evidence>
<accession>A0A4S4LEM1</accession>
<dbReference type="EMBL" id="SGPL01000577">
    <property type="protein sequence ID" value="THH10336.1"/>
    <property type="molecule type" value="Genomic_DNA"/>
</dbReference>
<dbReference type="Proteomes" id="UP000310158">
    <property type="component" value="Unassembled WGS sequence"/>
</dbReference>
<evidence type="ECO:0000313" key="1">
    <source>
        <dbReference type="EMBL" id="THH10336.1"/>
    </source>
</evidence>
<reference evidence="1 2" key="1">
    <citation type="submission" date="2019-02" db="EMBL/GenBank/DDBJ databases">
        <title>Genome sequencing of the rare red list fungi Bondarzewia mesenterica.</title>
        <authorList>
            <person name="Buettner E."/>
            <person name="Kellner H."/>
        </authorList>
    </citation>
    <scope>NUCLEOTIDE SEQUENCE [LARGE SCALE GENOMIC DNA]</scope>
    <source>
        <strain evidence="1 2">DSM 108281</strain>
    </source>
</reference>
<comment type="caution">
    <text evidence="1">The sequence shown here is derived from an EMBL/GenBank/DDBJ whole genome shotgun (WGS) entry which is preliminary data.</text>
</comment>
<proteinExistence type="predicted"/>
<sequence>MASWIDTTFFHHAFAHDFTSEAGVGDTHSTFSDLEMFSSSAFHGFTHHSNYAGDLIFSAHTHQLQASDYNLGFGFGCAGLGLSDMQQPAGLHPMQFHTPALPSIDELELTAITLHVGDSIRAEDAMDMSGMLDIDVNIN</sequence>
<name>A0A4S4LEM1_9AGAM</name>
<gene>
    <name evidence="1" type="ORF">EW146_g8398</name>
</gene>
<keyword evidence="2" id="KW-1185">Reference proteome</keyword>
<protein>
    <submittedName>
        <fullName evidence="1">Uncharacterized protein</fullName>
    </submittedName>
</protein>
<dbReference type="OrthoDB" id="3268630at2759"/>